<evidence type="ECO:0000259" key="5">
    <source>
        <dbReference type="PROSITE" id="PS50871"/>
    </source>
</evidence>
<reference evidence="7" key="1">
    <citation type="submission" date="2025-08" db="UniProtKB">
        <authorList>
            <consortium name="RefSeq"/>
        </authorList>
    </citation>
    <scope>IDENTIFICATION</scope>
    <source>
        <tissue evidence="7">Gonads</tissue>
    </source>
</reference>
<dbReference type="OMA" id="CNISAGM"/>
<keyword evidence="2" id="KW-0964">Secreted</keyword>
<comment type="subcellular location">
    <subcellularLocation>
        <location evidence="1">Secreted</location>
    </subcellularLocation>
</comment>
<dbReference type="AlphaFoldDB" id="A0A1S3HND4"/>
<dbReference type="PANTHER" id="PTHR22923">
    <property type="entry name" value="CEREBELLIN-RELATED"/>
    <property type="match status" value="1"/>
</dbReference>
<accession>A0A1S3HND4</accession>
<proteinExistence type="predicted"/>
<evidence type="ECO:0000256" key="3">
    <source>
        <dbReference type="ARBA" id="ARBA00022729"/>
    </source>
</evidence>
<dbReference type="PANTHER" id="PTHR22923:SF116">
    <property type="entry name" value="C1Q DOMAIN-CONTAINING PROTEIN"/>
    <property type="match status" value="1"/>
</dbReference>
<protein>
    <submittedName>
        <fullName evidence="7">Uncharacterized protein LOC106156361</fullName>
    </submittedName>
</protein>
<dbReference type="Pfam" id="PF00386">
    <property type="entry name" value="C1q"/>
    <property type="match status" value="1"/>
</dbReference>
<organism evidence="6 7">
    <name type="scientific">Lingula anatina</name>
    <name type="common">Brachiopod</name>
    <name type="synonym">Lingula unguis</name>
    <dbReference type="NCBI Taxonomy" id="7574"/>
    <lineage>
        <taxon>Eukaryota</taxon>
        <taxon>Metazoa</taxon>
        <taxon>Spiralia</taxon>
        <taxon>Lophotrochozoa</taxon>
        <taxon>Brachiopoda</taxon>
        <taxon>Linguliformea</taxon>
        <taxon>Lingulata</taxon>
        <taxon>Lingulida</taxon>
        <taxon>Linguloidea</taxon>
        <taxon>Lingulidae</taxon>
        <taxon>Lingula</taxon>
    </lineage>
</organism>
<feature type="signal peptide" evidence="4">
    <location>
        <begin position="1"/>
        <end position="23"/>
    </location>
</feature>
<sequence length="326" mass="35468">MYLLRLEIVLTLFVCQACTSTFAQTGSPVTQKPGSKPEPNGCTFEDGACVYKFQLSHNQGLCGNSGQATAAGSESQDVVSKLGDASAAILKLQAQQDRTEGQVKELHEMVNGLTRIIEAERRNNTKLNHIETLVTNLQQTLQSQSSLVLKLSGQQQGLSTDLQLTKDENKRLAADLKTAKLMLNEMRNKTETDKIAFAVGRSKSQNLVASTTDIKITFDKIFSNHGSNFDAANSLFRAPVAGAYMFTMTMLSNHGSAGRVYLIRNGAYETEMFGYDTVDAATGTNQVILDLKAGDEVWLKLAKGHAIHGNGASVYFTFTGHLLFTI</sequence>
<dbReference type="GO" id="GO:0005576">
    <property type="term" value="C:extracellular region"/>
    <property type="evidence" value="ECO:0007669"/>
    <property type="project" value="UniProtKB-SubCell"/>
</dbReference>
<dbReference type="SMART" id="SM00110">
    <property type="entry name" value="C1Q"/>
    <property type="match status" value="1"/>
</dbReference>
<keyword evidence="6" id="KW-1185">Reference proteome</keyword>
<dbReference type="InParanoid" id="A0A1S3HND4"/>
<evidence type="ECO:0000256" key="2">
    <source>
        <dbReference type="ARBA" id="ARBA00022525"/>
    </source>
</evidence>
<dbReference type="InterPro" id="IPR050822">
    <property type="entry name" value="Cerebellin_Synaptic_Org"/>
</dbReference>
<dbReference type="PRINTS" id="PR00007">
    <property type="entry name" value="COMPLEMNTC1Q"/>
</dbReference>
<dbReference type="Gene3D" id="2.60.120.40">
    <property type="match status" value="1"/>
</dbReference>
<gene>
    <name evidence="7" type="primary">LOC106156361</name>
</gene>
<dbReference type="Proteomes" id="UP000085678">
    <property type="component" value="Unplaced"/>
</dbReference>
<evidence type="ECO:0000256" key="4">
    <source>
        <dbReference type="SAM" id="SignalP"/>
    </source>
</evidence>
<dbReference type="OrthoDB" id="6154955at2759"/>
<dbReference type="KEGG" id="lak:106156361"/>
<dbReference type="SUPFAM" id="SSF49842">
    <property type="entry name" value="TNF-like"/>
    <property type="match status" value="1"/>
</dbReference>
<feature type="chain" id="PRO_5010270036" evidence="4">
    <location>
        <begin position="24"/>
        <end position="326"/>
    </location>
</feature>
<dbReference type="InterPro" id="IPR001073">
    <property type="entry name" value="C1q_dom"/>
</dbReference>
<dbReference type="InterPro" id="IPR008983">
    <property type="entry name" value="Tumour_necrosis_fac-like_dom"/>
</dbReference>
<dbReference type="PROSITE" id="PS50871">
    <property type="entry name" value="C1Q"/>
    <property type="match status" value="1"/>
</dbReference>
<evidence type="ECO:0000313" key="7">
    <source>
        <dbReference type="RefSeq" id="XP_013387036.1"/>
    </source>
</evidence>
<dbReference type="GeneID" id="106156361"/>
<dbReference type="STRING" id="7574.A0A1S3HND4"/>
<dbReference type="RefSeq" id="XP_013387036.1">
    <property type="nucleotide sequence ID" value="XM_013531582.1"/>
</dbReference>
<keyword evidence="3 4" id="KW-0732">Signal</keyword>
<evidence type="ECO:0000313" key="6">
    <source>
        <dbReference type="Proteomes" id="UP000085678"/>
    </source>
</evidence>
<evidence type="ECO:0000256" key="1">
    <source>
        <dbReference type="ARBA" id="ARBA00004613"/>
    </source>
</evidence>
<feature type="domain" description="C1q" evidence="5">
    <location>
        <begin position="190"/>
        <end position="326"/>
    </location>
</feature>
<name>A0A1S3HND4_LINAN</name>